<sequence length="251" mass="27433">MVQSVDQVLAKFDDITARADRQLRELRQSDAGRAAARRMEARERSPWLTKLKRSGMAVAGVAVAALILAMIIGGIGIDGFILLVLALGAAALVPLFLPLRGAAKKEPEPTVDNIINAELGALPVRVERWLAARRHELPAPARIQVDELLLRLEILAPQLEKVEADAPVVTDARRLIGDELPRLVTSYVDVPLSYREVGGEADTKLREGLATISNELKRLSEQLARGDLDRLAIEGRFLEIKYKDGESAPGM</sequence>
<protein>
    <recommendedName>
        <fullName evidence="4">5-bromo-4-chloroindolyl phosphate hydrolysis protein</fullName>
    </recommendedName>
</protein>
<gene>
    <name evidence="2" type="ORF">KCG44_12755</name>
</gene>
<evidence type="ECO:0000313" key="2">
    <source>
        <dbReference type="EMBL" id="MBV7257655.1"/>
    </source>
</evidence>
<dbReference type="Proteomes" id="UP000722336">
    <property type="component" value="Unassembled WGS sequence"/>
</dbReference>
<name>A0ABS6SHD2_9SPHN</name>
<keyword evidence="1" id="KW-1133">Transmembrane helix</keyword>
<evidence type="ECO:0000313" key="3">
    <source>
        <dbReference type="Proteomes" id="UP000722336"/>
    </source>
</evidence>
<evidence type="ECO:0008006" key="4">
    <source>
        <dbReference type="Google" id="ProtNLM"/>
    </source>
</evidence>
<evidence type="ECO:0000256" key="1">
    <source>
        <dbReference type="SAM" id="Phobius"/>
    </source>
</evidence>
<feature type="transmembrane region" description="Helical" evidence="1">
    <location>
        <begin position="79"/>
        <end position="97"/>
    </location>
</feature>
<keyword evidence="1" id="KW-0472">Membrane</keyword>
<feature type="transmembrane region" description="Helical" evidence="1">
    <location>
        <begin position="54"/>
        <end position="73"/>
    </location>
</feature>
<keyword evidence="3" id="KW-1185">Reference proteome</keyword>
<reference evidence="2 3" key="1">
    <citation type="submission" date="2021-04" db="EMBL/GenBank/DDBJ databases">
        <authorList>
            <person name="Pira H."/>
            <person name="Risdian C."/>
            <person name="Wink J."/>
        </authorList>
    </citation>
    <scope>NUCLEOTIDE SEQUENCE [LARGE SCALE GENOMIC DNA]</scope>
    <source>
        <strain evidence="2 3">WHA3</strain>
    </source>
</reference>
<organism evidence="2 3">
    <name type="scientific">Pacificimonas pallii</name>
    <dbReference type="NCBI Taxonomy" id="2827236"/>
    <lineage>
        <taxon>Bacteria</taxon>
        <taxon>Pseudomonadati</taxon>
        <taxon>Pseudomonadota</taxon>
        <taxon>Alphaproteobacteria</taxon>
        <taxon>Sphingomonadales</taxon>
        <taxon>Sphingosinicellaceae</taxon>
        <taxon>Pacificimonas</taxon>
    </lineage>
</organism>
<keyword evidence="1" id="KW-0812">Transmembrane</keyword>
<comment type="caution">
    <text evidence="2">The sequence shown here is derived from an EMBL/GenBank/DDBJ whole genome shotgun (WGS) entry which is preliminary data.</text>
</comment>
<accession>A0ABS6SHD2</accession>
<dbReference type="RefSeq" id="WP_218446491.1">
    <property type="nucleotide sequence ID" value="NZ_JAGSPA010000004.1"/>
</dbReference>
<dbReference type="EMBL" id="JAGSPA010000004">
    <property type="protein sequence ID" value="MBV7257655.1"/>
    <property type="molecule type" value="Genomic_DNA"/>
</dbReference>
<proteinExistence type="predicted"/>